<evidence type="ECO:0000256" key="1">
    <source>
        <dbReference type="SAM" id="MobiDB-lite"/>
    </source>
</evidence>
<name>A0AAE0IDC5_9PEZI</name>
<dbReference type="Proteomes" id="UP001283341">
    <property type="component" value="Unassembled WGS sequence"/>
</dbReference>
<keyword evidence="3" id="KW-1185">Reference proteome</keyword>
<proteinExistence type="predicted"/>
<protein>
    <submittedName>
        <fullName evidence="2">Uncharacterized protein</fullName>
    </submittedName>
</protein>
<gene>
    <name evidence="2" type="ORF">B0H66DRAFT_590641</name>
</gene>
<feature type="region of interest" description="Disordered" evidence="1">
    <location>
        <begin position="320"/>
        <end position="342"/>
    </location>
</feature>
<organism evidence="2 3">
    <name type="scientific">Apodospora peruviana</name>
    <dbReference type="NCBI Taxonomy" id="516989"/>
    <lineage>
        <taxon>Eukaryota</taxon>
        <taxon>Fungi</taxon>
        <taxon>Dikarya</taxon>
        <taxon>Ascomycota</taxon>
        <taxon>Pezizomycotina</taxon>
        <taxon>Sordariomycetes</taxon>
        <taxon>Sordariomycetidae</taxon>
        <taxon>Sordariales</taxon>
        <taxon>Lasiosphaeriaceae</taxon>
        <taxon>Apodospora</taxon>
    </lineage>
</organism>
<feature type="compositionally biased region" description="Polar residues" evidence="1">
    <location>
        <begin position="332"/>
        <end position="342"/>
    </location>
</feature>
<dbReference type="AlphaFoldDB" id="A0AAE0IDC5"/>
<comment type="caution">
    <text evidence="2">The sequence shown here is derived from an EMBL/GenBank/DDBJ whole genome shotgun (WGS) entry which is preliminary data.</text>
</comment>
<accession>A0AAE0IDC5</accession>
<evidence type="ECO:0000313" key="3">
    <source>
        <dbReference type="Proteomes" id="UP001283341"/>
    </source>
</evidence>
<reference evidence="2" key="1">
    <citation type="journal article" date="2023" name="Mol. Phylogenet. Evol.">
        <title>Genome-scale phylogeny and comparative genomics of the fungal order Sordariales.</title>
        <authorList>
            <person name="Hensen N."/>
            <person name="Bonometti L."/>
            <person name="Westerberg I."/>
            <person name="Brannstrom I.O."/>
            <person name="Guillou S."/>
            <person name="Cros-Aarteil S."/>
            <person name="Calhoun S."/>
            <person name="Haridas S."/>
            <person name="Kuo A."/>
            <person name="Mondo S."/>
            <person name="Pangilinan J."/>
            <person name="Riley R."/>
            <person name="LaButti K."/>
            <person name="Andreopoulos B."/>
            <person name="Lipzen A."/>
            <person name="Chen C."/>
            <person name="Yan M."/>
            <person name="Daum C."/>
            <person name="Ng V."/>
            <person name="Clum A."/>
            <person name="Steindorff A."/>
            <person name="Ohm R.A."/>
            <person name="Martin F."/>
            <person name="Silar P."/>
            <person name="Natvig D.O."/>
            <person name="Lalanne C."/>
            <person name="Gautier V."/>
            <person name="Ament-Velasquez S.L."/>
            <person name="Kruys A."/>
            <person name="Hutchinson M.I."/>
            <person name="Powell A.J."/>
            <person name="Barry K."/>
            <person name="Miller A.N."/>
            <person name="Grigoriev I.V."/>
            <person name="Debuchy R."/>
            <person name="Gladieux P."/>
            <person name="Hiltunen Thoren M."/>
            <person name="Johannesson H."/>
        </authorList>
    </citation>
    <scope>NUCLEOTIDE SEQUENCE</scope>
    <source>
        <strain evidence="2">CBS 118394</strain>
    </source>
</reference>
<reference evidence="2" key="2">
    <citation type="submission" date="2023-06" db="EMBL/GenBank/DDBJ databases">
        <authorList>
            <consortium name="Lawrence Berkeley National Laboratory"/>
            <person name="Haridas S."/>
            <person name="Hensen N."/>
            <person name="Bonometti L."/>
            <person name="Westerberg I."/>
            <person name="Brannstrom I.O."/>
            <person name="Guillou S."/>
            <person name="Cros-Aarteil S."/>
            <person name="Calhoun S."/>
            <person name="Kuo A."/>
            <person name="Mondo S."/>
            <person name="Pangilinan J."/>
            <person name="Riley R."/>
            <person name="Labutti K."/>
            <person name="Andreopoulos B."/>
            <person name="Lipzen A."/>
            <person name="Chen C."/>
            <person name="Yanf M."/>
            <person name="Daum C."/>
            <person name="Ng V."/>
            <person name="Clum A."/>
            <person name="Steindorff A."/>
            <person name="Ohm R."/>
            <person name="Martin F."/>
            <person name="Silar P."/>
            <person name="Natvig D."/>
            <person name="Lalanne C."/>
            <person name="Gautier V."/>
            <person name="Ament-Velasquez S.L."/>
            <person name="Kruys A."/>
            <person name="Hutchinson M.I."/>
            <person name="Powell A.J."/>
            <person name="Barry K."/>
            <person name="Miller A.N."/>
            <person name="Grigoriev I.V."/>
            <person name="Debuchy R."/>
            <person name="Gladieux P."/>
            <person name="Thoren M.H."/>
            <person name="Johannesson H."/>
        </authorList>
    </citation>
    <scope>NUCLEOTIDE SEQUENCE</scope>
    <source>
        <strain evidence="2">CBS 118394</strain>
    </source>
</reference>
<sequence length="624" mass="70000">MEPVSLVLGVIPLIGVSVKGYKKTHAKLKDFRHYSREIDRIRRHFERQRQFFLNEIHLILRLALSEEPEEHLVEELIDDGAHPLWHSSRLETAFVARFQTNCKTLKDIAEDISGIINDTEMGLECFEILEQARQKGESIKDTVRRLRGRIKVAFDKSQFDDWIGDLRSSNADLRLLREQVGELDKPRTTTIRNSAGGGKRLPPEFGSYGATRRASQALYDALWAAWSKQDAANFRHLVKLFLETNMKADEGVQLNLVISCLGQDDHGILHPEPSVVKVHVKSQMLDFIGHAGLITQRPDAQGDASGRVKRRRVVNFALDSDSDSDSQAEVADQTQPTSTTATVDLQQSQHICAELLPRRSQLAAAAHNHSQSCIGYLDTSSHDRIRHSFYQCCSPSTTTTLQKQSVCHPILCRDASPSLYTNTSPVPLNQILQQPRSDELSVPAQLQLALRIASAVLKFNSTSWLGEIWGLSDLYFFEQRSEAAADLPTSLQTLHLGREWSSSPAALLPTLETDNNMILVDRQKTEMEDAKLTYGIHNVTMYNLGVALLSIGRWSAVDANDVLCVRKMARETCPLGPRYQELTQRVLDCDFGFGKDLRKPKLQEAVYDGVLVELEGMIAALGIR</sequence>
<dbReference type="PANTHER" id="PTHR35186:SF4">
    <property type="entry name" value="PRION-INHIBITION AND PROPAGATION HELO DOMAIN-CONTAINING PROTEIN"/>
    <property type="match status" value="1"/>
</dbReference>
<dbReference type="EMBL" id="JAUEDM010000003">
    <property type="protein sequence ID" value="KAK3323034.1"/>
    <property type="molecule type" value="Genomic_DNA"/>
</dbReference>
<dbReference type="PANTHER" id="PTHR35186">
    <property type="entry name" value="ANK_REP_REGION DOMAIN-CONTAINING PROTEIN"/>
    <property type="match status" value="1"/>
</dbReference>
<evidence type="ECO:0000313" key="2">
    <source>
        <dbReference type="EMBL" id="KAK3323034.1"/>
    </source>
</evidence>